<accession>A0A1I6T947</accession>
<keyword evidence="3" id="KW-1185">Reference proteome</keyword>
<evidence type="ECO:0000256" key="1">
    <source>
        <dbReference type="SAM" id="Phobius"/>
    </source>
</evidence>
<feature type="transmembrane region" description="Helical" evidence="1">
    <location>
        <begin position="190"/>
        <end position="211"/>
    </location>
</feature>
<feature type="transmembrane region" description="Helical" evidence="1">
    <location>
        <begin position="286"/>
        <end position="305"/>
    </location>
</feature>
<evidence type="ECO:0000313" key="3">
    <source>
        <dbReference type="Proteomes" id="UP000199239"/>
    </source>
</evidence>
<gene>
    <name evidence="2" type="ORF">SAMN04488040_2124</name>
</gene>
<feature type="transmembrane region" description="Helical" evidence="1">
    <location>
        <begin position="79"/>
        <end position="99"/>
    </location>
</feature>
<evidence type="ECO:0000313" key="2">
    <source>
        <dbReference type="EMBL" id="SFS85700.1"/>
    </source>
</evidence>
<protein>
    <recommendedName>
        <fullName evidence="4">Glucosyl transferase GtrII</fullName>
    </recommendedName>
</protein>
<dbReference type="STRING" id="394264.SAMN04488040_2124"/>
<keyword evidence="1" id="KW-0812">Transmembrane</keyword>
<dbReference type="Proteomes" id="UP000199239">
    <property type="component" value="Unassembled WGS sequence"/>
</dbReference>
<dbReference type="OrthoDB" id="7664031at2"/>
<feature type="transmembrane region" description="Helical" evidence="1">
    <location>
        <begin position="12"/>
        <end position="32"/>
    </location>
</feature>
<dbReference type="EMBL" id="FPAJ01000003">
    <property type="protein sequence ID" value="SFS85700.1"/>
    <property type="molecule type" value="Genomic_DNA"/>
</dbReference>
<evidence type="ECO:0008006" key="4">
    <source>
        <dbReference type="Google" id="ProtNLM"/>
    </source>
</evidence>
<proteinExistence type="predicted"/>
<feature type="transmembrane region" description="Helical" evidence="1">
    <location>
        <begin position="317"/>
        <end position="336"/>
    </location>
</feature>
<reference evidence="3" key="1">
    <citation type="submission" date="2016-10" db="EMBL/GenBank/DDBJ databases">
        <authorList>
            <person name="Varghese N."/>
            <person name="Submissions S."/>
        </authorList>
    </citation>
    <scope>NUCLEOTIDE SEQUENCE [LARGE SCALE GENOMIC DNA]</scope>
    <source>
        <strain evidence="3">DSM 23422</strain>
    </source>
</reference>
<keyword evidence="1" id="KW-1133">Transmembrane helix</keyword>
<feature type="transmembrane region" description="Helical" evidence="1">
    <location>
        <begin position="130"/>
        <end position="149"/>
    </location>
</feature>
<name>A0A1I6T947_9RHOB</name>
<sequence>MASALNSNSVQLWPTFLVAFIAVMLMSAMNLADPMIRHDDYPALFGDAAMFWNKTLHEGRWLNYIWHLRPVITPSWVNFALYQGLWALVVSSIAVATSGPKGTNGFTVLMALMLMVSPSAMLISPWFNTLTPGLAVVALYGLLACKVSNRMLRTLLPGFAIVSFMSYTTYPLLLLATCIARTEHRTLRDLAGLLMLFCVSFIAAVLVVYALNWQVHGVFGVPVADWRQATSASGMAGIIDNLPKLRETFQIIFHRNAFGFWPLILFFPALSITSFAILLKRRPMEALYILAGLTVGIALVIVQVLKIGVIVPPRAFVFMWVFAVMAIVRAVETLGWTSSVPSRLGRNAIMLIIGVYFIQVFLFYGQFRAWQAETRAIAQDIEPREGPIFIYGNPMRIASGQEASIQSREAFSLRLRQLTGREAINCDTDADACPARPDLGVADQGEIHLRYTGSDQFVIFTPPEGASSDRD</sequence>
<keyword evidence="1" id="KW-0472">Membrane</keyword>
<dbReference type="AlphaFoldDB" id="A0A1I6T947"/>
<feature type="transmembrane region" description="Helical" evidence="1">
    <location>
        <begin position="348"/>
        <end position="367"/>
    </location>
</feature>
<feature type="transmembrane region" description="Helical" evidence="1">
    <location>
        <begin position="155"/>
        <end position="178"/>
    </location>
</feature>
<feature type="transmembrane region" description="Helical" evidence="1">
    <location>
        <begin position="258"/>
        <end position="279"/>
    </location>
</feature>
<organism evidence="2 3">
    <name type="scientific">Sulfitobacter marinus</name>
    <dbReference type="NCBI Taxonomy" id="394264"/>
    <lineage>
        <taxon>Bacteria</taxon>
        <taxon>Pseudomonadati</taxon>
        <taxon>Pseudomonadota</taxon>
        <taxon>Alphaproteobacteria</taxon>
        <taxon>Rhodobacterales</taxon>
        <taxon>Roseobacteraceae</taxon>
        <taxon>Sulfitobacter</taxon>
    </lineage>
</organism>
<dbReference type="RefSeq" id="WP_093916333.1">
    <property type="nucleotide sequence ID" value="NZ_FPAJ01000003.1"/>
</dbReference>